<dbReference type="Proteomes" id="UP000824366">
    <property type="component" value="Chromosome"/>
</dbReference>
<gene>
    <name evidence="1" type="ORF">MIZ03_0149</name>
</gene>
<sequence>MSREEPRRYVCRKTVKTFRYGDATSMSEGRLPSLDPLALGFIFGVFP</sequence>
<evidence type="ECO:0000313" key="1">
    <source>
        <dbReference type="EMBL" id="BCO25289.1"/>
    </source>
</evidence>
<dbReference type="EMBL" id="AP024238">
    <property type="protein sequence ID" value="BCO25289.1"/>
    <property type="molecule type" value="Genomic_DNA"/>
</dbReference>
<accession>A0ABN6CZT1</accession>
<protein>
    <submittedName>
        <fullName evidence="1">Uncharacterized protein</fullName>
    </submittedName>
</protein>
<evidence type="ECO:0000313" key="2">
    <source>
        <dbReference type="Proteomes" id="UP000824366"/>
    </source>
</evidence>
<name>A0ABN6CZT1_9BURK</name>
<reference evidence="1 2" key="1">
    <citation type="journal article" date="2021" name="Microbiol. Spectr.">
        <title>A Single Bacterium Capable of Oxidation and Reduction of Iron at Circumneutral pH.</title>
        <authorList>
            <person name="Kato S."/>
            <person name="Ohkuma M."/>
        </authorList>
    </citation>
    <scope>NUCLEOTIDE SEQUENCE [LARGE SCALE GENOMIC DNA]</scope>
    <source>
        <strain evidence="1 2">MIZ03</strain>
    </source>
</reference>
<keyword evidence="2" id="KW-1185">Reference proteome</keyword>
<organism evidence="1 2">
    <name type="scientific">Rhodoferax lithotrophicus</name>
    <dbReference type="NCBI Taxonomy" id="2798804"/>
    <lineage>
        <taxon>Bacteria</taxon>
        <taxon>Pseudomonadati</taxon>
        <taxon>Pseudomonadota</taxon>
        <taxon>Betaproteobacteria</taxon>
        <taxon>Burkholderiales</taxon>
        <taxon>Comamonadaceae</taxon>
        <taxon>Rhodoferax</taxon>
    </lineage>
</organism>
<proteinExistence type="predicted"/>